<reference evidence="2 3" key="1">
    <citation type="submission" date="2019-08" db="EMBL/GenBank/DDBJ databases">
        <authorList>
            <person name="Peeters C."/>
        </authorList>
    </citation>
    <scope>NUCLEOTIDE SEQUENCE [LARGE SCALE GENOMIC DNA]</scope>
    <source>
        <strain evidence="2 3">LMG 31012</strain>
    </source>
</reference>
<proteinExistence type="predicted"/>
<sequence length="131" mass="13890">MLAGGLPGQLCNGDEQRPHGANSINQSLADQGGPARWFAFLGFGDQGFKTGTQLSIWHRTLRAQGNKFAEQRFVHCGPIDGSGDIGGSLTPQIGDPALHHKDQLVCGGEQAIPKKACDLHGARWLFDLGSG</sequence>
<feature type="region of interest" description="Disordered" evidence="1">
    <location>
        <begin position="1"/>
        <end position="28"/>
    </location>
</feature>
<evidence type="ECO:0000313" key="3">
    <source>
        <dbReference type="Proteomes" id="UP000400981"/>
    </source>
</evidence>
<keyword evidence="3" id="KW-1185">Reference proteome</keyword>
<evidence type="ECO:0000313" key="2">
    <source>
        <dbReference type="EMBL" id="VVE50498.1"/>
    </source>
</evidence>
<dbReference type="AlphaFoldDB" id="A0A5E4YQ82"/>
<name>A0A5E4YQ82_9BURK</name>
<evidence type="ECO:0000256" key="1">
    <source>
        <dbReference type="SAM" id="MobiDB-lite"/>
    </source>
</evidence>
<dbReference type="Proteomes" id="UP000400981">
    <property type="component" value="Unassembled WGS sequence"/>
</dbReference>
<gene>
    <name evidence="2" type="ORF">PEP31012_04682</name>
</gene>
<organism evidence="2 3">
    <name type="scientific">Pandoraea eparura</name>
    <dbReference type="NCBI Taxonomy" id="2508291"/>
    <lineage>
        <taxon>Bacteria</taxon>
        <taxon>Pseudomonadati</taxon>
        <taxon>Pseudomonadota</taxon>
        <taxon>Betaproteobacteria</taxon>
        <taxon>Burkholderiales</taxon>
        <taxon>Burkholderiaceae</taxon>
        <taxon>Pandoraea</taxon>
    </lineage>
</organism>
<dbReference type="EMBL" id="CABPSH010000031">
    <property type="protein sequence ID" value="VVE50498.1"/>
    <property type="molecule type" value="Genomic_DNA"/>
</dbReference>
<protein>
    <submittedName>
        <fullName evidence="2">Uncharacterized protein</fullName>
    </submittedName>
</protein>
<accession>A0A5E4YQ82</accession>